<dbReference type="InterPro" id="IPR006052">
    <property type="entry name" value="TNF_dom"/>
</dbReference>
<dbReference type="Gene3D" id="2.60.120.40">
    <property type="match status" value="1"/>
</dbReference>
<evidence type="ECO:0000259" key="3">
    <source>
        <dbReference type="PROSITE" id="PS50049"/>
    </source>
</evidence>
<accession>A0AAE0RNQ0</accession>
<sequence length="614" mass="68402">MAQGSNQLLLCSEVDNRGNHLCSILKNKQIPTSVPCTISSMLTKHQCGASTNRLPNADLSIANNQLIGVNSSINADRRRDEVFGVKYNRLLSSDSGVSCRCNHYSCSSTEEASIVLDDKHGIKSRRKTVSFSLGSNTNLTDEKLCVTDIEIDSDLDTDSDLTFDSTEITSAGQCNVPSESHENNHSSRHLVGCTRGNSTRNDNTTLKGTKTVYGEPDGNRAMSFRCNSCASQINAVSTIPNWSTSHDIDVRTDNMSVLQHQQLPGLPCSGTTLGQHDFPRCIPCACHEHSHSDIKAIRCKSHSSIYHETDRNFDPCSSSAPLLQDKRYIAPCGPFGTLQESRDLLSETQTTKLISKTTNNKPINEKSVVSVPRSCCAKKAIKTCFIILMVFNTMSLVVIGYMILKLYNVPTDQECPLCKDVMDQVKGLKGVNINYSALQEYINENKEDGRCCLDHHFIFHLMAQTKSSPLEPIQCSIPGQTIRWNFKDNINVGTFWDNTDSDTEIRIPLSGVYYIYAMVQYVYININNTKSMQPTEDFPLSVSLYKRSNSESNRSRIGTVTLHCRFASQSIEHNSIIQKIVQLTRGDKVSLVVSNWQLLSNEHNKHQIGLFKVD</sequence>
<evidence type="ECO:0000313" key="4">
    <source>
        <dbReference type="EMBL" id="KAK3576804.1"/>
    </source>
</evidence>
<dbReference type="PROSITE" id="PS50049">
    <property type="entry name" value="THD_2"/>
    <property type="match status" value="1"/>
</dbReference>
<reference evidence="4" key="1">
    <citation type="journal article" date="2021" name="Genome Biol. Evol.">
        <title>A High-Quality Reference Genome for a Parasitic Bivalve with Doubly Uniparental Inheritance (Bivalvia: Unionida).</title>
        <authorList>
            <person name="Smith C.H."/>
        </authorList>
    </citation>
    <scope>NUCLEOTIDE SEQUENCE</scope>
    <source>
        <strain evidence="4">CHS0354</strain>
    </source>
</reference>
<comment type="similarity">
    <text evidence="1">Belongs to the tumor necrosis factor family.</text>
</comment>
<protein>
    <recommendedName>
        <fullName evidence="3">THD domain-containing protein</fullName>
    </recommendedName>
</protein>
<dbReference type="AlphaFoldDB" id="A0AAE0RNQ0"/>
<comment type="caution">
    <text evidence="4">The sequence shown here is derived from an EMBL/GenBank/DDBJ whole genome shotgun (WGS) entry which is preliminary data.</text>
</comment>
<feature type="domain" description="THD" evidence="3">
    <location>
        <begin position="457"/>
        <end position="613"/>
    </location>
</feature>
<dbReference type="InterPro" id="IPR008983">
    <property type="entry name" value="Tumour_necrosis_fac-like_dom"/>
</dbReference>
<dbReference type="Proteomes" id="UP001195483">
    <property type="component" value="Unassembled WGS sequence"/>
</dbReference>
<name>A0AAE0RNQ0_9BIVA</name>
<organism evidence="4 5">
    <name type="scientific">Potamilus streckersoni</name>
    <dbReference type="NCBI Taxonomy" id="2493646"/>
    <lineage>
        <taxon>Eukaryota</taxon>
        <taxon>Metazoa</taxon>
        <taxon>Spiralia</taxon>
        <taxon>Lophotrochozoa</taxon>
        <taxon>Mollusca</taxon>
        <taxon>Bivalvia</taxon>
        <taxon>Autobranchia</taxon>
        <taxon>Heteroconchia</taxon>
        <taxon>Palaeoheterodonta</taxon>
        <taxon>Unionida</taxon>
        <taxon>Unionoidea</taxon>
        <taxon>Unionidae</taxon>
        <taxon>Ambleminae</taxon>
        <taxon>Lampsilini</taxon>
        <taxon>Potamilus</taxon>
    </lineage>
</organism>
<dbReference type="GO" id="GO:0005164">
    <property type="term" value="F:tumor necrosis factor receptor binding"/>
    <property type="evidence" value="ECO:0007669"/>
    <property type="project" value="InterPro"/>
</dbReference>
<evidence type="ECO:0000313" key="5">
    <source>
        <dbReference type="Proteomes" id="UP001195483"/>
    </source>
</evidence>
<reference evidence="4" key="2">
    <citation type="journal article" date="2021" name="Genome Biol. Evol.">
        <title>Developing a high-quality reference genome for a parasitic bivalve with doubly uniparental inheritance (Bivalvia: Unionida).</title>
        <authorList>
            <person name="Smith C.H."/>
        </authorList>
    </citation>
    <scope>NUCLEOTIDE SEQUENCE</scope>
    <source>
        <strain evidence="4">CHS0354</strain>
        <tissue evidence="4">Mantle</tissue>
    </source>
</reference>
<dbReference type="GO" id="GO:0016020">
    <property type="term" value="C:membrane"/>
    <property type="evidence" value="ECO:0007669"/>
    <property type="project" value="InterPro"/>
</dbReference>
<keyword evidence="5" id="KW-1185">Reference proteome</keyword>
<reference evidence="4" key="3">
    <citation type="submission" date="2023-05" db="EMBL/GenBank/DDBJ databases">
        <authorList>
            <person name="Smith C.H."/>
        </authorList>
    </citation>
    <scope>NUCLEOTIDE SEQUENCE</scope>
    <source>
        <strain evidence="4">CHS0354</strain>
        <tissue evidence="4">Mantle</tissue>
    </source>
</reference>
<evidence type="ECO:0000256" key="1">
    <source>
        <dbReference type="ARBA" id="ARBA00008670"/>
    </source>
</evidence>
<dbReference type="SUPFAM" id="SSF49842">
    <property type="entry name" value="TNF-like"/>
    <property type="match status" value="1"/>
</dbReference>
<feature type="region of interest" description="Disordered" evidence="2">
    <location>
        <begin position="173"/>
        <end position="194"/>
    </location>
</feature>
<gene>
    <name evidence="4" type="ORF">CHS0354_002588</name>
</gene>
<dbReference type="GO" id="GO:0006955">
    <property type="term" value="P:immune response"/>
    <property type="evidence" value="ECO:0007669"/>
    <property type="project" value="InterPro"/>
</dbReference>
<dbReference type="Pfam" id="PF00229">
    <property type="entry name" value="TNF"/>
    <property type="match status" value="1"/>
</dbReference>
<proteinExistence type="inferred from homology"/>
<dbReference type="EMBL" id="JAEAOA010000213">
    <property type="protein sequence ID" value="KAK3576804.1"/>
    <property type="molecule type" value="Genomic_DNA"/>
</dbReference>
<evidence type="ECO:0000256" key="2">
    <source>
        <dbReference type="SAM" id="MobiDB-lite"/>
    </source>
</evidence>